<evidence type="ECO:0000256" key="6">
    <source>
        <dbReference type="ARBA" id="ARBA00023136"/>
    </source>
</evidence>
<keyword evidence="5 10" id="KW-0732">Signal</keyword>
<comment type="function">
    <text evidence="1">VSG forms a coat on the surface of the parasite. The trypanosome evades the immune response of the host by expressing a series of antigenically distinct VSGs from an estimated 1000 VSG genes.</text>
</comment>
<dbReference type="AlphaFoldDB" id="M4TCR1"/>
<evidence type="ECO:0000256" key="9">
    <source>
        <dbReference type="SAM" id="MobiDB-lite"/>
    </source>
</evidence>
<accession>M4TCR1</accession>
<sequence length="257" mass="27636">MQKQVFYLTVTAILFKQATAAPKGGNVEVIAKLCEALRLSESPITFEPKEETSFDGEPTVLKLNMSLAPKEWRDKFVTRSGQNKIEPITTPPPGTPEDWKNMWPRWAAIEAELNKPNGETAILKSYNLETATAVQKEFIRQQVAAYADAAAQALTVHEPKPTEADNAALTEAINSAIYGAGKDASKNLEHTALTGKQPANYATSRGNVGGVEESKTLPHVVASVCGTADGKTNEEPCVRSGGGKVQCQGSDVPQQAR</sequence>
<evidence type="ECO:0000256" key="7">
    <source>
        <dbReference type="ARBA" id="ARBA00023180"/>
    </source>
</evidence>
<feature type="compositionally biased region" description="Polar residues" evidence="9">
    <location>
        <begin position="247"/>
        <end position="257"/>
    </location>
</feature>
<evidence type="ECO:0000313" key="13">
    <source>
        <dbReference type="EMBL" id="APD73788.1"/>
    </source>
</evidence>
<evidence type="ECO:0000256" key="8">
    <source>
        <dbReference type="ARBA" id="ARBA00023288"/>
    </source>
</evidence>
<evidence type="ECO:0000256" key="4">
    <source>
        <dbReference type="ARBA" id="ARBA00022622"/>
    </source>
</evidence>
<proteinExistence type="predicted"/>
<keyword evidence="7" id="KW-0325">Glycoprotein</keyword>
<evidence type="ECO:0000259" key="11">
    <source>
        <dbReference type="Pfam" id="PF13206"/>
    </source>
</evidence>
<evidence type="ECO:0000256" key="5">
    <source>
        <dbReference type="ARBA" id="ARBA00022729"/>
    </source>
</evidence>
<evidence type="ECO:0000256" key="3">
    <source>
        <dbReference type="ARBA" id="ARBA00022475"/>
    </source>
</evidence>
<feature type="region of interest" description="Disordered" evidence="9">
    <location>
        <begin position="231"/>
        <end position="257"/>
    </location>
</feature>
<reference evidence="12" key="2">
    <citation type="journal article" date="2014" name="Mol. Biochem. Parasitol.">
        <title>Capturing the variant surface glycoprotein repertoire (the VSGnome) of Trypanosoma brucei Lister 427.</title>
        <authorList>
            <person name="Cross G.A."/>
            <person name="Kim H.S."/>
            <person name="Wickstead B."/>
        </authorList>
    </citation>
    <scope>NUCLEOTIDE SEQUENCE</scope>
    <source>
        <strain evidence="12">Lister 427</strain>
    </source>
</reference>
<organism evidence="12">
    <name type="scientific">Trypanosoma brucei</name>
    <dbReference type="NCBI Taxonomy" id="5691"/>
    <lineage>
        <taxon>Eukaryota</taxon>
        <taxon>Discoba</taxon>
        <taxon>Euglenozoa</taxon>
        <taxon>Kinetoplastea</taxon>
        <taxon>Metakinetoplastina</taxon>
        <taxon>Trypanosomatida</taxon>
        <taxon>Trypanosomatidae</taxon>
        <taxon>Trypanosoma</taxon>
    </lineage>
</organism>
<keyword evidence="8" id="KW-0449">Lipoprotein</keyword>
<feature type="chain" id="PRO_5004058411" evidence="10">
    <location>
        <begin position="21"/>
        <end position="257"/>
    </location>
</feature>
<dbReference type="EMBL" id="KX699832">
    <property type="protein sequence ID" value="APD73788.1"/>
    <property type="molecule type" value="Genomic_DNA"/>
</dbReference>
<evidence type="ECO:0000313" key="12">
    <source>
        <dbReference type="EMBL" id="AGH60800.1"/>
    </source>
</evidence>
<keyword evidence="3" id="KW-1003">Cell membrane</keyword>
<dbReference type="GO" id="GO:0098552">
    <property type="term" value="C:side of membrane"/>
    <property type="evidence" value="ECO:0007669"/>
    <property type="project" value="UniProtKB-KW"/>
</dbReference>
<dbReference type="VEuPathDB" id="TriTrypDB:Tb427_000134000"/>
<dbReference type="EMBL" id="KC613369">
    <property type="protein sequence ID" value="AGH60800.1"/>
    <property type="molecule type" value="Genomic_DNA"/>
</dbReference>
<evidence type="ECO:0000256" key="2">
    <source>
        <dbReference type="ARBA" id="ARBA00004609"/>
    </source>
</evidence>
<keyword evidence="6" id="KW-0472">Membrane</keyword>
<name>M4TCR1_9TRYP</name>
<reference evidence="13" key="3">
    <citation type="submission" date="2016-08" db="EMBL/GenBank/DDBJ databases">
        <title>VSG repertoire of Trypanosoma brucei EATRO 1125.</title>
        <authorList>
            <person name="Cross G.A."/>
        </authorList>
    </citation>
    <scope>NUCLEOTIDE SEQUENCE</scope>
    <source>
        <strain evidence="13">EATRO 1125</strain>
    </source>
</reference>
<feature type="signal peptide" evidence="10">
    <location>
        <begin position="1"/>
        <end position="20"/>
    </location>
</feature>
<dbReference type="InterPro" id="IPR025932">
    <property type="entry name" value="Trypano_VSG_B_N_dom"/>
</dbReference>
<comment type="subcellular location">
    <subcellularLocation>
        <location evidence="2">Cell membrane</location>
        <topology evidence="2">Lipid-anchor</topology>
        <topology evidence="2">GPI-anchor</topology>
    </subcellularLocation>
</comment>
<evidence type="ECO:0000256" key="10">
    <source>
        <dbReference type="SAM" id="SignalP"/>
    </source>
</evidence>
<dbReference type="GO" id="GO:0005886">
    <property type="term" value="C:plasma membrane"/>
    <property type="evidence" value="ECO:0007669"/>
    <property type="project" value="UniProtKB-SubCell"/>
</dbReference>
<evidence type="ECO:0000256" key="1">
    <source>
        <dbReference type="ARBA" id="ARBA00002523"/>
    </source>
</evidence>
<protein>
    <submittedName>
        <fullName evidence="13">Variant surface glycoprotein 1125.1612</fullName>
    </submittedName>
    <submittedName>
        <fullName evidence="12">Variant surface glycoprotein 1894</fullName>
    </submittedName>
</protein>
<feature type="domain" description="Trypanosome variant surface glycoprotein B-type N-terminal" evidence="11">
    <location>
        <begin position="11"/>
        <end position="241"/>
    </location>
</feature>
<dbReference type="Pfam" id="PF13206">
    <property type="entry name" value="VSG_B"/>
    <property type="match status" value="1"/>
</dbReference>
<keyword evidence="4" id="KW-0336">GPI-anchor</keyword>
<reference evidence="12" key="1">
    <citation type="submission" date="2013-02" db="EMBL/GenBank/DDBJ databases">
        <authorList>
            <person name="Cross G.A.M."/>
            <person name="Kim H.-S."/>
            <person name="Wickstead B."/>
        </authorList>
    </citation>
    <scope>NUCLEOTIDE SEQUENCE</scope>
    <source>
        <strain evidence="12">Lister 427</strain>
    </source>
</reference>